<dbReference type="InterPro" id="IPR011990">
    <property type="entry name" value="TPR-like_helical_dom_sf"/>
</dbReference>
<proteinExistence type="predicted"/>
<dbReference type="RefSeq" id="WP_188554260.1">
    <property type="nucleotide sequence ID" value="NZ_BMGT01000002.1"/>
</dbReference>
<evidence type="ECO:0000313" key="3">
    <source>
        <dbReference type="EMBL" id="GGG79214.1"/>
    </source>
</evidence>
<dbReference type="Proteomes" id="UP000647241">
    <property type="component" value="Unassembled WGS sequence"/>
</dbReference>
<name>A0A917M757_9BACT</name>
<sequence length="244" mass="26197">MDQQTKQALKHDQFIDTTQQGLEWASENRQTVIVASSILIALLLIVVGSFVIYNNRSNAASVAFGSAMQEYQTPLAEPGQQVPPGVKTYASAAERAKAANQLFMAAADKYSMEPDGKTARYFGGLTYIEAGNNSAAESTLKQVASGWNSELASLAKLSLANLYRQTGQDAQAVDLYNELTAKPTTSVPAGLAQLQLAEMYESQGKPEEAKKIYAKLKDKDSKSAVGMLAAQKLNPSAEPAALQR</sequence>
<reference evidence="3" key="2">
    <citation type="submission" date="2020-09" db="EMBL/GenBank/DDBJ databases">
        <authorList>
            <person name="Sun Q."/>
            <person name="Zhou Y."/>
        </authorList>
    </citation>
    <scope>NUCLEOTIDE SEQUENCE</scope>
    <source>
        <strain evidence="3">CGMCC 1.12997</strain>
    </source>
</reference>
<keyword evidence="4" id="KW-1185">Reference proteome</keyword>
<dbReference type="SUPFAM" id="SSF48452">
    <property type="entry name" value="TPR-like"/>
    <property type="match status" value="1"/>
</dbReference>
<dbReference type="EMBL" id="BMGT01000002">
    <property type="protein sequence ID" value="GGG79214.1"/>
    <property type="molecule type" value="Genomic_DNA"/>
</dbReference>
<accession>A0A917M757</accession>
<keyword evidence="1" id="KW-0812">Transmembrane</keyword>
<protein>
    <recommendedName>
        <fullName evidence="2">Ancillary SecYEG translocon subunit/Cell division coordinator CpoB TPR domain-containing protein</fullName>
    </recommendedName>
</protein>
<keyword evidence="1" id="KW-1133">Transmembrane helix</keyword>
<dbReference type="AlphaFoldDB" id="A0A917M757"/>
<evidence type="ECO:0000256" key="1">
    <source>
        <dbReference type="SAM" id="Phobius"/>
    </source>
</evidence>
<organism evidence="3 4">
    <name type="scientific">Edaphobacter dinghuensis</name>
    <dbReference type="NCBI Taxonomy" id="1560005"/>
    <lineage>
        <taxon>Bacteria</taxon>
        <taxon>Pseudomonadati</taxon>
        <taxon>Acidobacteriota</taxon>
        <taxon>Terriglobia</taxon>
        <taxon>Terriglobales</taxon>
        <taxon>Acidobacteriaceae</taxon>
        <taxon>Edaphobacter</taxon>
    </lineage>
</organism>
<keyword evidence="1" id="KW-0472">Membrane</keyword>
<evidence type="ECO:0000259" key="2">
    <source>
        <dbReference type="Pfam" id="PF09976"/>
    </source>
</evidence>
<gene>
    <name evidence="3" type="ORF">GCM10011585_23150</name>
</gene>
<dbReference type="Gene3D" id="1.25.40.10">
    <property type="entry name" value="Tetratricopeptide repeat domain"/>
    <property type="match status" value="1"/>
</dbReference>
<dbReference type="InterPro" id="IPR018704">
    <property type="entry name" value="SecYEG/CpoB_TPR"/>
</dbReference>
<feature type="domain" description="Ancillary SecYEG translocon subunit/Cell division coordinator CpoB TPR" evidence="2">
    <location>
        <begin position="24"/>
        <end position="232"/>
    </location>
</feature>
<feature type="transmembrane region" description="Helical" evidence="1">
    <location>
        <begin position="32"/>
        <end position="53"/>
    </location>
</feature>
<dbReference type="Pfam" id="PF09976">
    <property type="entry name" value="TPR_21"/>
    <property type="match status" value="1"/>
</dbReference>
<evidence type="ECO:0000313" key="4">
    <source>
        <dbReference type="Proteomes" id="UP000647241"/>
    </source>
</evidence>
<comment type="caution">
    <text evidence="3">The sequence shown here is derived from an EMBL/GenBank/DDBJ whole genome shotgun (WGS) entry which is preliminary data.</text>
</comment>
<reference evidence="3" key="1">
    <citation type="journal article" date="2014" name="Int. J. Syst. Evol. Microbiol.">
        <title>Complete genome sequence of Corynebacterium casei LMG S-19264T (=DSM 44701T), isolated from a smear-ripened cheese.</title>
        <authorList>
            <consortium name="US DOE Joint Genome Institute (JGI-PGF)"/>
            <person name="Walter F."/>
            <person name="Albersmeier A."/>
            <person name="Kalinowski J."/>
            <person name="Ruckert C."/>
        </authorList>
    </citation>
    <scope>NUCLEOTIDE SEQUENCE</scope>
    <source>
        <strain evidence="3">CGMCC 1.12997</strain>
    </source>
</reference>